<protein>
    <submittedName>
        <fullName evidence="8">Adenine-specific DNA methylase</fullName>
    </submittedName>
</protein>
<feature type="domain" description="DNA methylase adenine-specific" evidence="6">
    <location>
        <begin position="14"/>
        <end position="219"/>
    </location>
</feature>
<keyword evidence="3" id="KW-0949">S-adenosyl-L-methionine</keyword>
<feature type="domain" description="Type II methyltransferase M.Eco57I C-terminal" evidence="7">
    <location>
        <begin position="259"/>
        <end position="521"/>
    </location>
</feature>
<dbReference type="InterPro" id="IPR003356">
    <property type="entry name" value="DNA_methylase_A-5"/>
</dbReference>
<dbReference type="InterPro" id="IPR002052">
    <property type="entry name" value="DNA_methylase_N6_adenine_CS"/>
</dbReference>
<accession>A0AAE4C6D2</accession>
<dbReference type="PANTHER" id="PTHR33841">
    <property type="entry name" value="DNA METHYLTRANSFERASE YEEA-RELATED"/>
    <property type="match status" value="1"/>
</dbReference>
<evidence type="ECO:0000256" key="5">
    <source>
        <dbReference type="SAM" id="MobiDB-lite"/>
    </source>
</evidence>
<evidence type="ECO:0000313" key="9">
    <source>
        <dbReference type="Proteomes" id="UP001247307"/>
    </source>
</evidence>
<keyword evidence="9" id="KW-1185">Reference proteome</keyword>
<evidence type="ECO:0000256" key="4">
    <source>
        <dbReference type="ARBA" id="ARBA00022747"/>
    </source>
</evidence>
<comment type="caution">
    <text evidence="8">The sequence shown here is derived from an EMBL/GenBank/DDBJ whole genome shotgun (WGS) entry which is preliminary data.</text>
</comment>
<keyword evidence="4" id="KW-0680">Restriction system</keyword>
<dbReference type="SUPFAM" id="SSF53335">
    <property type="entry name" value="S-adenosyl-L-methionine-dependent methyltransferases"/>
    <property type="match status" value="1"/>
</dbReference>
<name>A0AAE4C6D2_9MICC</name>
<dbReference type="EMBL" id="JAVDUI010000001">
    <property type="protein sequence ID" value="MDR6891369.1"/>
    <property type="molecule type" value="Genomic_DNA"/>
</dbReference>
<feature type="compositionally biased region" description="Basic and acidic residues" evidence="5">
    <location>
        <begin position="1"/>
        <end position="16"/>
    </location>
</feature>
<dbReference type="GO" id="GO:0009307">
    <property type="term" value="P:DNA restriction-modification system"/>
    <property type="evidence" value="ECO:0007669"/>
    <property type="project" value="UniProtKB-KW"/>
</dbReference>
<dbReference type="RefSeq" id="WP_309849081.1">
    <property type="nucleotide sequence ID" value="NZ_BAAAIU010000024.1"/>
</dbReference>
<evidence type="ECO:0000259" key="6">
    <source>
        <dbReference type="Pfam" id="PF02384"/>
    </source>
</evidence>
<reference evidence="8" key="1">
    <citation type="submission" date="2023-07" db="EMBL/GenBank/DDBJ databases">
        <title>Sequencing the genomes of 1000 actinobacteria strains.</title>
        <authorList>
            <person name="Klenk H.-P."/>
        </authorList>
    </citation>
    <scope>NUCLEOTIDE SEQUENCE</scope>
    <source>
        <strain evidence="8">DSM 13988</strain>
    </source>
</reference>
<dbReference type="AlphaFoldDB" id="A0AAE4C6D2"/>
<feature type="region of interest" description="Disordered" evidence="5">
    <location>
        <begin position="1"/>
        <end position="20"/>
    </location>
</feature>
<gene>
    <name evidence="8" type="ORF">J2S35_000309</name>
</gene>
<organism evidence="8 9">
    <name type="scientific">Falsarthrobacter nasiphocae</name>
    <dbReference type="NCBI Taxonomy" id="189863"/>
    <lineage>
        <taxon>Bacteria</taxon>
        <taxon>Bacillati</taxon>
        <taxon>Actinomycetota</taxon>
        <taxon>Actinomycetes</taxon>
        <taxon>Micrococcales</taxon>
        <taxon>Micrococcaceae</taxon>
        <taxon>Falsarthrobacter</taxon>
    </lineage>
</organism>
<dbReference type="PROSITE" id="PS00092">
    <property type="entry name" value="N6_MTASE"/>
    <property type="match status" value="1"/>
</dbReference>
<dbReference type="InterPro" id="IPR050953">
    <property type="entry name" value="N4_N6_ade-DNA_methylase"/>
</dbReference>
<evidence type="ECO:0000256" key="3">
    <source>
        <dbReference type="ARBA" id="ARBA00022691"/>
    </source>
</evidence>
<sequence length="555" mass="59771">MAANARNRDPGDTQDRRKARGAFFTPPAIASYIVDWAIETAQDKILEPSTGDAEFLVHAVGRLISLGADSPKVHGSELHAWSAEEGRRRIAAAGGQADIAVGDFFERPVEPTFDAVVGNPPYIRFQDFTGDQRARARAAALRGGVALSGLASAWAAFTVASALHLRKGGRLGFVLPAELLTANYAGAVRRFLFERFSSIELVLFEERVFAEAETEAVLLLASGYQEGAATSAKVRQVRNAAGLPTMPPAISWTPADPAQKWSGATIDTHVMAALLDAVSADQLQSLSKWGDTKLGMVTGRNNYFAMTPATVAEIGLGACDTLPLSPPGSSHLRGLELTAAALCELGEKGRRTRLFYPAEGLFSEAVTSYLATGIADGVDQTYKSRTRRLWWQVPLMPPADLFLTYMNADTVRLVTNTAKAYHLNSIHGVYLRPQHAKLGWELLPLGALNSFTMLSAELAGRAYGGGVLKMEPGEAARWLVPGPSVLEQAREKLLAIRPQVGEELRGGKLAEAVTMVDDALLIETLGIPRLTVRAVRQARDELAGRREARGHAVQD</sequence>
<dbReference type="GO" id="GO:0008170">
    <property type="term" value="F:N-methyltransferase activity"/>
    <property type="evidence" value="ECO:0007669"/>
    <property type="project" value="InterPro"/>
</dbReference>
<dbReference type="PRINTS" id="PR00507">
    <property type="entry name" value="N12N6MTFRASE"/>
</dbReference>
<evidence type="ECO:0000313" key="8">
    <source>
        <dbReference type="EMBL" id="MDR6891369.1"/>
    </source>
</evidence>
<evidence type="ECO:0000256" key="1">
    <source>
        <dbReference type="ARBA" id="ARBA00022603"/>
    </source>
</evidence>
<evidence type="ECO:0000259" key="7">
    <source>
        <dbReference type="Pfam" id="PF22837"/>
    </source>
</evidence>
<dbReference type="Gene3D" id="3.40.50.150">
    <property type="entry name" value="Vaccinia Virus protein VP39"/>
    <property type="match status" value="1"/>
</dbReference>
<dbReference type="GO" id="GO:0032259">
    <property type="term" value="P:methylation"/>
    <property type="evidence" value="ECO:0007669"/>
    <property type="project" value="UniProtKB-KW"/>
</dbReference>
<dbReference type="PANTHER" id="PTHR33841:SF5">
    <property type="entry name" value="DNA METHYLASE (MODIFICATION METHYLASE) (METHYLTRANSFERASE)-RELATED"/>
    <property type="match status" value="1"/>
</dbReference>
<dbReference type="GO" id="GO:0009007">
    <property type="term" value="F:site-specific DNA-methyltransferase (adenine-specific) activity"/>
    <property type="evidence" value="ECO:0007669"/>
    <property type="project" value="UniProtKB-EC"/>
</dbReference>
<evidence type="ECO:0000256" key="2">
    <source>
        <dbReference type="ARBA" id="ARBA00022679"/>
    </source>
</evidence>
<dbReference type="GO" id="GO:0003677">
    <property type="term" value="F:DNA binding"/>
    <property type="evidence" value="ECO:0007669"/>
    <property type="project" value="InterPro"/>
</dbReference>
<dbReference type="InterPro" id="IPR054520">
    <property type="entry name" value="M_Eco57I_C"/>
</dbReference>
<dbReference type="Pfam" id="PF02384">
    <property type="entry name" value="N6_Mtase"/>
    <property type="match status" value="1"/>
</dbReference>
<dbReference type="InterPro" id="IPR029063">
    <property type="entry name" value="SAM-dependent_MTases_sf"/>
</dbReference>
<keyword evidence="1 8" id="KW-0489">Methyltransferase</keyword>
<dbReference type="Pfam" id="PF22837">
    <property type="entry name" value="M_Eco57I_C"/>
    <property type="match status" value="1"/>
</dbReference>
<proteinExistence type="predicted"/>
<keyword evidence="2" id="KW-0808">Transferase</keyword>
<dbReference type="Proteomes" id="UP001247307">
    <property type="component" value="Unassembled WGS sequence"/>
</dbReference>